<name>A0A2I0X4E7_9ASPA</name>
<keyword evidence="4" id="KW-1185">Reference proteome</keyword>
<feature type="transmembrane region" description="Helical" evidence="1">
    <location>
        <begin position="66"/>
        <end position="86"/>
    </location>
</feature>
<dbReference type="InterPro" id="IPR000477">
    <property type="entry name" value="RT_dom"/>
</dbReference>
<dbReference type="Proteomes" id="UP000233837">
    <property type="component" value="Unassembled WGS sequence"/>
</dbReference>
<reference evidence="3 4" key="1">
    <citation type="journal article" date="2016" name="Sci. Rep.">
        <title>The Dendrobium catenatum Lindl. genome sequence provides insights into polysaccharide synthase, floral development and adaptive evolution.</title>
        <authorList>
            <person name="Zhang G.Q."/>
            <person name="Xu Q."/>
            <person name="Bian C."/>
            <person name="Tsai W.C."/>
            <person name="Yeh C.M."/>
            <person name="Liu K.W."/>
            <person name="Yoshida K."/>
            <person name="Zhang L.S."/>
            <person name="Chang S.B."/>
            <person name="Chen F."/>
            <person name="Shi Y."/>
            <person name="Su Y.Y."/>
            <person name="Zhang Y.Q."/>
            <person name="Chen L.J."/>
            <person name="Yin Y."/>
            <person name="Lin M."/>
            <person name="Huang H."/>
            <person name="Deng H."/>
            <person name="Wang Z.W."/>
            <person name="Zhu S.L."/>
            <person name="Zhao X."/>
            <person name="Deng C."/>
            <person name="Niu S.C."/>
            <person name="Huang J."/>
            <person name="Wang M."/>
            <person name="Liu G.H."/>
            <person name="Yang H.J."/>
            <person name="Xiao X.J."/>
            <person name="Hsiao Y.Y."/>
            <person name="Wu W.L."/>
            <person name="Chen Y.Y."/>
            <person name="Mitsuda N."/>
            <person name="Ohme-Takagi M."/>
            <person name="Luo Y.B."/>
            <person name="Van de Peer Y."/>
            <person name="Liu Z.J."/>
        </authorList>
    </citation>
    <scope>NUCLEOTIDE SEQUENCE [LARGE SCALE GENOMIC DNA]</scope>
    <source>
        <tissue evidence="3">The whole plant</tissue>
    </source>
</reference>
<reference evidence="3 4" key="2">
    <citation type="journal article" date="2017" name="Nature">
        <title>The Apostasia genome and the evolution of orchids.</title>
        <authorList>
            <person name="Zhang G.Q."/>
            <person name="Liu K.W."/>
            <person name="Li Z."/>
            <person name="Lohaus R."/>
            <person name="Hsiao Y.Y."/>
            <person name="Niu S.C."/>
            <person name="Wang J.Y."/>
            <person name="Lin Y.C."/>
            <person name="Xu Q."/>
            <person name="Chen L.J."/>
            <person name="Yoshida K."/>
            <person name="Fujiwara S."/>
            <person name="Wang Z.W."/>
            <person name="Zhang Y.Q."/>
            <person name="Mitsuda N."/>
            <person name="Wang M."/>
            <person name="Liu G.H."/>
            <person name="Pecoraro L."/>
            <person name="Huang H.X."/>
            <person name="Xiao X.J."/>
            <person name="Lin M."/>
            <person name="Wu X.Y."/>
            <person name="Wu W.L."/>
            <person name="Chen Y.Y."/>
            <person name="Chang S.B."/>
            <person name="Sakamoto S."/>
            <person name="Ohme-Takagi M."/>
            <person name="Yagi M."/>
            <person name="Zeng S.J."/>
            <person name="Shen C.Y."/>
            <person name="Yeh C.M."/>
            <person name="Luo Y.B."/>
            <person name="Tsai W.C."/>
            <person name="Van de Peer Y."/>
            <person name="Liu Z.J."/>
        </authorList>
    </citation>
    <scope>NUCLEOTIDE SEQUENCE [LARGE SCALE GENOMIC DNA]</scope>
    <source>
        <tissue evidence="3">The whole plant</tissue>
    </source>
</reference>
<protein>
    <submittedName>
        <fullName evidence="3">Putative mitochondrial protein</fullName>
    </submittedName>
</protein>
<dbReference type="Pfam" id="PF00078">
    <property type="entry name" value="RVT_1"/>
    <property type="match status" value="1"/>
</dbReference>
<feature type="domain" description="Reverse transcriptase" evidence="2">
    <location>
        <begin position="2"/>
        <end position="83"/>
    </location>
</feature>
<gene>
    <name evidence="3" type="ORF">MA16_Dca015164</name>
</gene>
<dbReference type="PANTHER" id="PTHR31635:SF196">
    <property type="entry name" value="REVERSE TRANSCRIPTASE DOMAIN-CONTAINING PROTEIN-RELATED"/>
    <property type="match status" value="1"/>
</dbReference>
<organism evidence="3 4">
    <name type="scientific">Dendrobium catenatum</name>
    <dbReference type="NCBI Taxonomy" id="906689"/>
    <lineage>
        <taxon>Eukaryota</taxon>
        <taxon>Viridiplantae</taxon>
        <taxon>Streptophyta</taxon>
        <taxon>Embryophyta</taxon>
        <taxon>Tracheophyta</taxon>
        <taxon>Spermatophyta</taxon>
        <taxon>Magnoliopsida</taxon>
        <taxon>Liliopsida</taxon>
        <taxon>Asparagales</taxon>
        <taxon>Orchidaceae</taxon>
        <taxon>Epidendroideae</taxon>
        <taxon>Malaxideae</taxon>
        <taxon>Dendrobiinae</taxon>
        <taxon>Dendrobium</taxon>
    </lineage>
</organism>
<proteinExistence type="predicted"/>
<accession>A0A2I0X4E7</accession>
<dbReference type="AlphaFoldDB" id="A0A2I0X4E7"/>
<evidence type="ECO:0000313" key="4">
    <source>
        <dbReference type="Proteomes" id="UP000233837"/>
    </source>
</evidence>
<evidence type="ECO:0000259" key="2">
    <source>
        <dbReference type="Pfam" id="PF00078"/>
    </source>
</evidence>
<dbReference type="EMBL" id="KZ502159">
    <property type="protein sequence ID" value="PKU82767.1"/>
    <property type="molecule type" value="Genomic_DNA"/>
</dbReference>
<evidence type="ECO:0000256" key="1">
    <source>
        <dbReference type="SAM" id="Phobius"/>
    </source>
</evidence>
<keyword evidence="1" id="KW-0472">Membrane</keyword>
<keyword evidence="1" id="KW-1133">Transmembrane helix</keyword>
<sequence length="104" mass="12113">MEQAYDSMSWNALINVLNYFNFPQKISKLIMECVEDSKFALIINGRYSSWIQAKSGFRQGCPLSPILFILCAQLLSMLFLKALVVLESIPMVLEYHIYCFLMMW</sequence>
<keyword evidence="1" id="KW-0812">Transmembrane</keyword>
<dbReference type="STRING" id="906689.A0A2I0X4E7"/>
<dbReference type="PANTHER" id="PTHR31635">
    <property type="entry name" value="REVERSE TRANSCRIPTASE DOMAIN-CONTAINING PROTEIN-RELATED"/>
    <property type="match status" value="1"/>
</dbReference>
<evidence type="ECO:0000313" key="3">
    <source>
        <dbReference type="EMBL" id="PKU82767.1"/>
    </source>
</evidence>